<protein>
    <submittedName>
        <fullName evidence="2">GNAT family N-acetyltransferase</fullName>
    </submittedName>
</protein>
<dbReference type="Proteomes" id="UP001382455">
    <property type="component" value="Unassembled WGS sequence"/>
</dbReference>
<gene>
    <name evidence="2" type="ORF">WAE96_06565</name>
</gene>
<evidence type="ECO:0000313" key="3">
    <source>
        <dbReference type="Proteomes" id="UP001382455"/>
    </source>
</evidence>
<evidence type="ECO:0000313" key="2">
    <source>
        <dbReference type="EMBL" id="MEI4549362.1"/>
    </source>
</evidence>
<reference evidence="2 3" key="1">
    <citation type="submission" date="2023-12" db="EMBL/GenBank/DDBJ databases">
        <title>Friends and Foes: Symbiotic and Algicidal bacterial influence on Karenia brevis blooms.</title>
        <authorList>
            <person name="Fei C."/>
            <person name="Mohamed A.R."/>
            <person name="Booker A."/>
            <person name="Arshad M."/>
            <person name="Klass S."/>
            <person name="Ahn S."/>
            <person name="Gilbert P.M."/>
            <person name="Heil C.A."/>
            <person name="Martinez J.M."/>
            <person name="Amin S.A."/>
        </authorList>
    </citation>
    <scope>NUCLEOTIDE SEQUENCE [LARGE SCALE GENOMIC DNA]</scope>
    <source>
        <strain evidence="2 3">CE15</strain>
    </source>
</reference>
<dbReference type="InterPro" id="IPR000182">
    <property type="entry name" value="GNAT_dom"/>
</dbReference>
<evidence type="ECO:0000259" key="1">
    <source>
        <dbReference type="PROSITE" id="PS51186"/>
    </source>
</evidence>
<keyword evidence="3" id="KW-1185">Reference proteome</keyword>
<sequence length="153" mass="17864">MMSFTFKQVTWREKRNELKQVREKVFVYEYHIPKDVEFDKCDLSCQHLLGFDHQGNSIATARITQQGEIGRVAVLQAYRTHEFYNLMFEQIALCAKELGAETLSFNCNIVEKEKFKRCGYAEQGNVFMEAGIARQRLSCPLSRFDPKPFTLVH</sequence>
<comment type="caution">
    <text evidence="2">The sequence shown here is derived from an EMBL/GenBank/DDBJ whole genome shotgun (WGS) entry which is preliminary data.</text>
</comment>
<dbReference type="SUPFAM" id="SSF55729">
    <property type="entry name" value="Acyl-CoA N-acyltransferases (Nat)"/>
    <property type="match status" value="1"/>
</dbReference>
<feature type="domain" description="N-acetyltransferase" evidence="1">
    <location>
        <begin position="4"/>
        <end position="142"/>
    </location>
</feature>
<name>A0ABU8EQW7_9GAMM</name>
<dbReference type="Gene3D" id="3.40.630.30">
    <property type="match status" value="1"/>
</dbReference>
<dbReference type="EMBL" id="JBAWKS010000001">
    <property type="protein sequence ID" value="MEI4549362.1"/>
    <property type="molecule type" value="Genomic_DNA"/>
</dbReference>
<dbReference type="PROSITE" id="PS51186">
    <property type="entry name" value="GNAT"/>
    <property type="match status" value="1"/>
</dbReference>
<dbReference type="RefSeq" id="WP_232732257.1">
    <property type="nucleotide sequence ID" value="NZ_CP023398.1"/>
</dbReference>
<proteinExistence type="predicted"/>
<organism evidence="2 3">
    <name type="scientific">Pseudoalteromonas spongiae</name>
    <dbReference type="NCBI Taxonomy" id="298657"/>
    <lineage>
        <taxon>Bacteria</taxon>
        <taxon>Pseudomonadati</taxon>
        <taxon>Pseudomonadota</taxon>
        <taxon>Gammaproteobacteria</taxon>
        <taxon>Alteromonadales</taxon>
        <taxon>Pseudoalteromonadaceae</taxon>
        <taxon>Pseudoalteromonas</taxon>
    </lineage>
</organism>
<accession>A0ABU8EQW7</accession>
<dbReference type="InterPro" id="IPR016181">
    <property type="entry name" value="Acyl_CoA_acyltransferase"/>
</dbReference>